<evidence type="ECO:0000313" key="5">
    <source>
        <dbReference type="Proteomes" id="UP001231166"/>
    </source>
</evidence>
<proteinExistence type="predicted"/>
<reference evidence="2" key="2">
    <citation type="submission" date="2023-07" db="EMBL/GenBank/DDBJ databases">
        <title>Genomic analysis of Rhodococcus opacus VOC-14 with glycol ethers degradation activity.</title>
        <authorList>
            <person name="Narkevich D.A."/>
            <person name="Hlushen A.M."/>
            <person name="Akhremchuk A.E."/>
            <person name="Sikolenko M.A."/>
            <person name="Valentovich L.N."/>
        </authorList>
    </citation>
    <scope>NUCLEOTIDE SEQUENCE</scope>
    <source>
        <strain evidence="2">VOC-14</strain>
        <plasmid evidence="2">pRho-VOC14-L</plasmid>
    </source>
</reference>
<keyword evidence="4" id="KW-1185">Reference proteome</keyword>
<evidence type="ECO:0000313" key="1">
    <source>
        <dbReference type="EMBL" id="MCZ4588773.1"/>
    </source>
</evidence>
<dbReference type="Proteomes" id="UP001066327">
    <property type="component" value="Unassembled WGS sequence"/>
</dbReference>
<dbReference type="RefSeq" id="WP_206016549.1">
    <property type="nucleotide sequence ID" value="NZ_CP130956.1"/>
</dbReference>
<protein>
    <submittedName>
        <fullName evidence="2">Nuclear transport factor 2 family protein</fullName>
    </submittedName>
</protein>
<dbReference type="AlphaFoldDB" id="A0AAX3YSR3"/>
<dbReference type="Proteomes" id="UP001231166">
    <property type="component" value="Plasmid pRho-VOC14-L"/>
</dbReference>
<evidence type="ECO:0000313" key="3">
    <source>
        <dbReference type="EMBL" id="WLF52390.1"/>
    </source>
</evidence>
<keyword evidence="2" id="KW-0614">Plasmid</keyword>
<geneLocation type="plasmid" evidence="2 5">
    <name>pRho-VOC14-L</name>
</geneLocation>
<dbReference type="EMBL" id="CP130956">
    <property type="protein sequence ID" value="WLF51813.1"/>
    <property type="molecule type" value="Genomic_DNA"/>
</dbReference>
<dbReference type="EMBL" id="JAPWIS010000025">
    <property type="protein sequence ID" value="MCZ4588773.1"/>
    <property type="molecule type" value="Genomic_DNA"/>
</dbReference>
<reference evidence="1" key="1">
    <citation type="submission" date="2022-12" db="EMBL/GenBank/DDBJ databases">
        <authorList>
            <person name="Krivoruchko A.V."/>
            <person name="Elkin A."/>
        </authorList>
    </citation>
    <scope>NUCLEOTIDE SEQUENCE</scope>
    <source>
        <strain evidence="1">IEGM 249</strain>
    </source>
</reference>
<organism evidence="2 5">
    <name type="scientific">Rhodococcus opacus</name>
    <name type="common">Nocardia opaca</name>
    <dbReference type="NCBI Taxonomy" id="37919"/>
    <lineage>
        <taxon>Bacteria</taxon>
        <taxon>Bacillati</taxon>
        <taxon>Actinomycetota</taxon>
        <taxon>Actinomycetes</taxon>
        <taxon>Mycobacteriales</taxon>
        <taxon>Nocardiaceae</taxon>
        <taxon>Rhodococcus</taxon>
    </lineage>
</organism>
<dbReference type="InterPro" id="IPR032710">
    <property type="entry name" value="NTF2-like_dom_sf"/>
</dbReference>
<accession>A0AAX3YSR3</accession>
<dbReference type="EMBL" id="CP130956">
    <property type="protein sequence ID" value="WLF52390.1"/>
    <property type="molecule type" value="Genomic_DNA"/>
</dbReference>
<dbReference type="Gene3D" id="3.10.450.50">
    <property type="match status" value="1"/>
</dbReference>
<name>A0AAX3YSR3_RHOOP</name>
<gene>
    <name evidence="1" type="ORF">O4328_34865</name>
    <name evidence="2" type="ORF">Q5707_40780</name>
    <name evidence="3" type="ORF">Q5707_44215</name>
</gene>
<evidence type="ECO:0000313" key="4">
    <source>
        <dbReference type="Proteomes" id="UP001066327"/>
    </source>
</evidence>
<evidence type="ECO:0000313" key="2">
    <source>
        <dbReference type="EMBL" id="WLF51813.1"/>
    </source>
</evidence>
<dbReference type="SUPFAM" id="SSF54427">
    <property type="entry name" value="NTF2-like"/>
    <property type="match status" value="1"/>
</dbReference>
<sequence length="182" mass="20153">MNTPGWQPLLDRISAESDPVLLRNLEVVARHVVEEVAGNMPALMATLVPHPEYRVWGASDSVGPSGRDEVVQWYTALEAADRNRLDYVIHRVVVDESCVVTEGDFQYAILGRDLGGATATEAGETIRPDDYHLVTHRTTVLWPISSDGLIEGEHIYAGERHRIRRRLESGELPHLGPATRAG</sequence>